<evidence type="ECO:0000256" key="1">
    <source>
        <dbReference type="ARBA" id="ARBA00022837"/>
    </source>
</evidence>
<evidence type="ECO:0000259" key="2">
    <source>
        <dbReference type="PROSITE" id="PS50222"/>
    </source>
</evidence>
<dbReference type="GeneID" id="13442950"/>
<keyword evidence="4" id="KW-0418">Kinase</keyword>
<dbReference type="InterPro" id="IPR018247">
    <property type="entry name" value="EF_Hand_1_Ca_BS"/>
</dbReference>
<gene>
    <name evidence="4" type="ORF">BN1204_027080</name>
    <name evidence="3" type="ORF">NCLIV_027080</name>
</gene>
<dbReference type="eggNOG" id="ENOG502SQIT">
    <property type="taxonomic scope" value="Eukaryota"/>
</dbReference>
<evidence type="ECO:0000313" key="4">
    <source>
        <dbReference type="EMBL" id="CEL66902.1"/>
    </source>
</evidence>
<dbReference type="EMBL" id="FR823389">
    <property type="protein sequence ID" value="CBZ52920.1"/>
    <property type="molecule type" value="Genomic_DNA"/>
</dbReference>
<dbReference type="RefSeq" id="XP_003882952.1">
    <property type="nucleotide sequence ID" value="XM_003882903.1"/>
</dbReference>
<organism evidence="3 5">
    <name type="scientific">Neospora caninum (strain Liverpool)</name>
    <dbReference type="NCBI Taxonomy" id="572307"/>
    <lineage>
        <taxon>Eukaryota</taxon>
        <taxon>Sar</taxon>
        <taxon>Alveolata</taxon>
        <taxon>Apicomplexa</taxon>
        <taxon>Conoidasida</taxon>
        <taxon>Coccidia</taxon>
        <taxon>Eucoccidiorida</taxon>
        <taxon>Eimeriorina</taxon>
        <taxon>Sarcocystidae</taxon>
        <taxon>Neospora</taxon>
    </lineage>
</organism>
<evidence type="ECO:0000313" key="3">
    <source>
        <dbReference type="EMBL" id="CBZ52920.1"/>
    </source>
</evidence>
<feature type="domain" description="EF-hand" evidence="2">
    <location>
        <begin position="247"/>
        <end position="279"/>
    </location>
</feature>
<dbReference type="Proteomes" id="UP000007494">
    <property type="component" value="Chromosome VIIb"/>
</dbReference>
<dbReference type="EMBL" id="LN714482">
    <property type="protein sequence ID" value="CEL66902.1"/>
    <property type="molecule type" value="Genomic_DNA"/>
</dbReference>
<keyword evidence="4" id="KW-0808">Transferase</keyword>
<protein>
    <submittedName>
        <fullName evidence="4">Protein kinase</fullName>
    </submittedName>
</protein>
<dbReference type="VEuPathDB" id="ToxoDB:NCLIV_027080"/>
<evidence type="ECO:0000313" key="5">
    <source>
        <dbReference type="Proteomes" id="UP000007494"/>
    </source>
</evidence>
<dbReference type="OrthoDB" id="26525at2759"/>
<keyword evidence="1" id="KW-0106">Calcium</keyword>
<dbReference type="Gene3D" id="1.10.238.10">
    <property type="entry name" value="EF-hand"/>
    <property type="match status" value="2"/>
</dbReference>
<dbReference type="Pfam" id="PF13202">
    <property type="entry name" value="EF-hand_5"/>
    <property type="match status" value="2"/>
</dbReference>
<reference evidence="5" key="3">
    <citation type="journal article" date="2012" name="PLoS Pathog.">
        <title>Comparative genomics of the apicomplexan parasites Toxoplasma gondii and Neospora caninum: Coccidia differing in host range and transmission strategy.</title>
        <authorList>
            <person name="Reid A.J."/>
            <person name="Vermont S.J."/>
            <person name="Cotton J.A."/>
            <person name="Harris D."/>
            <person name="Hill-Cawthorne G.A."/>
            <person name="Konen-Waisman S."/>
            <person name="Latham S.M."/>
            <person name="Mourier T."/>
            <person name="Norton R."/>
            <person name="Quail M.A."/>
            <person name="Sanders M."/>
            <person name="Shanmugam D."/>
            <person name="Sohal A."/>
            <person name="Wasmuth J.D."/>
            <person name="Brunk B."/>
            <person name="Grigg M.E."/>
            <person name="Howard J.C."/>
            <person name="Parkinson J."/>
            <person name="Roos D.S."/>
            <person name="Trees A.J."/>
            <person name="Berriman M."/>
            <person name="Pain A."/>
            <person name="Wastling J.M."/>
        </authorList>
    </citation>
    <scope>NUCLEOTIDE SEQUENCE [LARGE SCALE GENOMIC DNA]</scope>
    <source>
        <strain evidence="5">Liverpool</strain>
    </source>
</reference>
<accession>F0VGS6</accession>
<dbReference type="SUPFAM" id="SSF47473">
    <property type="entry name" value="EF-hand"/>
    <property type="match status" value="1"/>
</dbReference>
<dbReference type="InParanoid" id="F0VGS6"/>
<name>F0VGS6_NEOCL</name>
<dbReference type="SMART" id="SM00054">
    <property type="entry name" value="EFh"/>
    <property type="match status" value="3"/>
</dbReference>
<keyword evidence="5" id="KW-1185">Reference proteome</keyword>
<dbReference type="InterPro" id="IPR002048">
    <property type="entry name" value="EF_hand_dom"/>
</dbReference>
<feature type="domain" description="EF-hand" evidence="2">
    <location>
        <begin position="131"/>
        <end position="166"/>
    </location>
</feature>
<reference evidence="3" key="2">
    <citation type="submission" date="2011-03" db="EMBL/GenBank/DDBJ databases">
        <title>Comparative genomics and transcriptomics of Neospora caninum and Toxoplasma gondii.</title>
        <authorList>
            <person name="Reid A.J."/>
            <person name="Sohal A."/>
            <person name="Harris D."/>
            <person name="Quail M."/>
            <person name="Sanders M."/>
            <person name="Berriman M."/>
            <person name="Wastling J.M."/>
            <person name="Pain A."/>
        </authorList>
    </citation>
    <scope>NUCLEOTIDE SEQUENCE</scope>
    <source>
        <strain evidence="3">Liverpool</strain>
    </source>
</reference>
<dbReference type="AlphaFoldDB" id="F0VGS6"/>
<reference evidence="4" key="4">
    <citation type="journal article" date="2015" name="PLoS ONE">
        <title>Comprehensive Evaluation of Toxoplasma gondii VEG and Neospora caninum LIV Genomes with Tachyzoite Stage Transcriptome and Proteome Defines Novel Transcript Features.</title>
        <authorList>
            <person name="Ramaprasad A."/>
            <person name="Mourier T."/>
            <person name="Naeem R."/>
            <person name="Malas T.B."/>
            <person name="Moussa E."/>
            <person name="Panigrahi A."/>
            <person name="Vermont S.J."/>
            <person name="Otto T.D."/>
            <person name="Wastling J."/>
            <person name="Pain A."/>
        </authorList>
    </citation>
    <scope>NUCLEOTIDE SEQUENCE</scope>
    <source>
        <strain evidence="4">Liverpool</strain>
    </source>
</reference>
<dbReference type="PROSITE" id="PS50222">
    <property type="entry name" value="EF_HAND_2"/>
    <property type="match status" value="3"/>
</dbReference>
<proteinExistence type="predicted"/>
<dbReference type="OMA" id="AVHEWRE"/>
<dbReference type="GO" id="GO:0005509">
    <property type="term" value="F:calcium ion binding"/>
    <property type="evidence" value="ECO:0007669"/>
    <property type="project" value="InterPro"/>
</dbReference>
<reference evidence="3" key="1">
    <citation type="submission" date="2011-02" db="EMBL/GenBank/DDBJ databases">
        <authorList>
            <person name="Aslett M."/>
        </authorList>
    </citation>
    <scope>NUCLEOTIDE SEQUENCE</scope>
    <source>
        <strain evidence="3">Liverpool</strain>
    </source>
</reference>
<feature type="domain" description="EF-hand" evidence="2">
    <location>
        <begin position="171"/>
        <end position="196"/>
    </location>
</feature>
<sequence length="279" mass="31960">MAAPSAFFERVFCQRLAHPTFSAARNASRFFAASQGHAQIQPLCAPLCSALSSSRATSVQSVFKKGHFLSDLLPQTHASAIAPSQAPALVAKRGVAGGAYYWARDREVRYDDEAVHEWREKFNNLKPYDDKELRAWRRVFDSMDRDMDGYISRADLQKTPDFTLAKAQKLKYYDTDKNNLIDFGEFVEALYNVDKEMFLESFEGFDQVDIQLEFDKYAIVDDMSPTKKQIPESRVKEMMLDHKFTCVTALDAKRLFQEMDVNKDGVVDLADFKECVQRR</sequence>
<dbReference type="InterPro" id="IPR011992">
    <property type="entry name" value="EF-hand-dom_pair"/>
</dbReference>
<dbReference type="GO" id="GO:0016301">
    <property type="term" value="F:kinase activity"/>
    <property type="evidence" value="ECO:0007669"/>
    <property type="project" value="UniProtKB-KW"/>
</dbReference>
<dbReference type="PROSITE" id="PS00018">
    <property type="entry name" value="EF_HAND_1"/>
    <property type="match status" value="3"/>
</dbReference>